<organism evidence="4 5">
    <name type="scientific">Meloidogyne incognita</name>
    <name type="common">Southern root-knot nematode worm</name>
    <name type="synonym">Oxyuris incognita</name>
    <dbReference type="NCBI Taxonomy" id="6306"/>
    <lineage>
        <taxon>Eukaryota</taxon>
        <taxon>Metazoa</taxon>
        <taxon>Ecdysozoa</taxon>
        <taxon>Nematoda</taxon>
        <taxon>Chromadorea</taxon>
        <taxon>Rhabditida</taxon>
        <taxon>Tylenchina</taxon>
        <taxon>Tylenchomorpha</taxon>
        <taxon>Tylenchoidea</taxon>
        <taxon>Meloidogynidae</taxon>
        <taxon>Meloidogyninae</taxon>
        <taxon>Meloidogyne</taxon>
        <taxon>Meloidogyne incognita group</taxon>
    </lineage>
</organism>
<evidence type="ECO:0000313" key="5">
    <source>
        <dbReference type="WBParaSite" id="Minc3s00206g07553"/>
    </source>
</evidence>
<reference evidence="5" key="1">
    <citation type="submission" date="2022-11" db="UniProtKB">
        <authorList>
            <consortium name="WormBaseParasite"/>
        </authorList>
    </citation>
    <scope>IDENTIFICATION</scope>
</reference>
<protein>
    <submittedName>
        <fullName evidence="5">RING-type domain-containing protein</fullName>
    </submittedName>
</protein>
<feature type="domain" description="RING-type" evidence="3">
    <location>
        <begin position="56"/>
        <end position="87"/>
    </location>
</feature>
<evidence type="ECO:0000256" key="2">
    <source>
        <dbReference type="ARBA" id="ARBA00022833"/>
    </source>
</evidence>
<dbReference type="Proteomes" id="UP000887563">
    <property type="component" value="Unplaced"/>
</dbReference>
<keyword evidence="2" id="KW-0862">Zinc</keyword>
<dbReference type="InterPro" id="IPR001841">
    <property type="entry name" value="Znf_RING"/>
</dbReference>
<sequence>MHKFSIASTCYHHNPNGLFDEFYKLYKRFDPKQLYFNDIPIWLYQKYGHRYRDTKVCSICREDFKRNNDIHVNTCKHVHHVNCLERW</sequence>
<name>A0A914L0E4_MELIC</name>
<accession>A0A914L0E4</accession>
<dbReference type="WBParaSite" id="Minc3s00206g07553">
    <property type="protein sequence ID" value="Minc3s00206g07553"/>
    <property type="gene ID" value="Minc3s00206g07553"/>
</dbReference>
<evidence type="ECO:0000256" key="1">
    <source>
        <dbReference type="ARBA" id="ARBA00022771"/>
    </source>
</evidence>
<dbReference type="GO" id="GO:0008270">
    <property type="term" value="F:zinc ion binding"/>
    <property type="evidence" value="ECO:0007669"/>
    <property type="project" value="UniProtKB-KW"/>
</dbReference>
<evidence type="ECO:0000313" key="4">
    <source>
        <dbReference type="Proteomes" id="UP000887563"/>
    </source>
</evidence>
<dbReference type="InterPro" id="IPR013083">
    <property type="entry name" value="Znf_RING/FYVE/PHD"/>
</dbReference>
<keyword evidence="1" id="KW-0863">Zinc-finger</keyword>
<dbReference type="AlphaFoldDB" id="A0A914L0E4"/>
<evidence type="ECO:0000259" key="3">
    <source>
        <dbReference type="Pfam" id="PF13639"/>
    </source>
</evidence>
<proteinExistence type="predicted"/>
<keyword evidence="1" id="KW-0479">Metal-binding</keyword>
<keyword evidence="4" id="KW-1185">Reference proteome</keyword>
<dbReference type="Gene3D" id="3.30.40.10">
    <property type="entry name" value="Zinc/RING finger domain, C3HC4 (zinc finger)"/>
    <property type="match status" value="1"/>
</dbReference>
<dbReference type="Pfam" id="PF13639">
    <property type="entry name" value="zf-RING_2"/>
    <property type="match status" value="1"/>
</dbReference>
<dbReference type="SUPFAM" id="SSF57850">
    <property type="entry name" value="RING/U-box"/>
    <property type="match status" value="1"/>
</dbReference>